<protein>
    <submittedName>
        <fullName evidence="5">5-oxoprolinase subunit PxpB</fullName>
        <ecNumber evidence="5">3.5.2.9</ecNumber>
    </submittedName>
</protein>
<dbReference type="RefSeq" id="WP_132828946.1">
    <property type="nucleotide sequence ID" value="NZ_SMFP01000005.1"/>
</dbReference>
<dbReference type="SMART" id="SM00796">
    <property type="entry name" value="AHS1"/>
    <property type="match status" value="1"/>
</dbReference>
<dbReference type="PANTHER" id="PTHR34698">
    <property type="entry name" value="5-OXOPROLINASE SUBUNIT B"/>
    <property type="match status" value="1"/>
</dbReference>
<sequence>MTPVFHPFGDRALTVSLGEGIDVATNDAVIDLAAALEAQPFVGMEEVVPTYRSLLVVFDPLVIGGAEVEAQVAARLTETADRPGTRRRWHVPVCYGGAVALDLDDLCAEKKLGREELIALHSGAEYRVYMIGFAPGFAYLGGLPERLHTPRLQKPRQLVPAGAIGIGGQQASVNSVAGPSGWRFIGQTPLKAFDPAREEPFLFAAGDLIRFTPVTQEEFETLSRRLAAGEVVVVPEIVVPEGRE</sequence>
<dbReference type="EC" id="3.5.2.9" evidence="5"/>
<dbReference type="InterPro" id="IPR029000">
    <property type="entry name" value="Cyclophilin-like_dom_sf"/>
</dbReference>
<dbReference type="GO" id="GO:0017168">
    <property type="term" value="F:5-oxoprolinase (ATP-hydrolyzing) activity"/>
    <property type="evidence" value="ECO:0007669"/>
    <property type="project" value="UniProtKB-EC"/>
</dbReference>
<evidence type="ECO:0000313" key="6">
    <source>
        <dbReference type="Proteomes" id="UP000294662"/>
    </source>
</evidence>
<proteinExistence type="predicted"/>
<organism evidence="5 6">
    <name type="scientific">Antarcticimicrobium sediminis</name>
    <dbReference type="NCBI Taxonomy" id="2546227"/>
    <lineage>
        <taxon>Bacteria</taxon>
        <taxon>Pseudomonadati</taxon>
        <taxon>Pseudomonadota</taxon>
        <taxon>Alphaproteobacteria</taxon>
        <taxon>Rhodobacterales</taxon>
        <taxon>Paracoccaceae</taxon>
        <taxon>Antarcticimicrobium</taxon>
    </lineage>
</organism>
<evidence type="ECO:0000256" key="3">
    <source>
        <dbReference type="ARBA" id="ARBA00022840"/>
    </source>
</evidence>
<dbReference type="AlphaFoldDB" id="A0A4V2Z803"/>
<evidence type="ECO:0000256" key="1">
    <source>
        <dbReference type="ARBA" id="ARBA00022741"/>
    </source>
</evidence>
<dbReference type="InterPro" id="IPR010016">
    <property type="entry name" value="PxpB"/>
</dbReference>
<reference evidence="5 6" key="1">
    <citation type="submission" date="2019-03" db="EMBL/GenBank/DDBJ databases">
        <authorList>
            <person name="Zhang S."/>
        </authorList>
    </citation>
    <scope>NUCLEOTIDE SEQUENCE [LARGE SCALE GENOMIC DNA]</scope>
    <source>
        <strain evidence="5 6">S4J41</strain>
    </source>
</reference>
<keyword evidence="3" id="KW-0067">ATP-binding</keyword>
<feature type="domain" description="Carboxyltransferase" evidence="4">
    <location>
        <begin position="3"/>
        <end position="203"/>
    </location>
</feature>
<evidence type="ECO:0000259" key="4">
    <source>
        <dbReference type="SMART" id="SM00796"/>
    </source>
</evidence>
<dbReference type="InterPro" id="IPR003833">
    <property type="entry name" value="CT_C_D"/>
</dbReference>
<accession>A0A4V2Z803</accession>
<dbReference type="NCBIfam" id="TIGR00370">
    <property type="entry name" value="5-oxoprolinase subunit PxpB"/>
    <property type="match status" value="1"/>
</dbReference>
<dbReference type="EMBL" id="SMFP01000005">
    <property type="protein sequence ID" value="TDE38476.1"/>
    <property type="molecule type" value="Genomic_DNA"/>
</dbReference>
<dbReference type="SUPFAM" id="SSF50891">
    <property type="entry name" value="Cyclophilin-like"/>
    <property type="match status" value="1"/>
</dbReference>
<dbReference type="OrthoDB" id="9778567at2"/>
<gene>
    <name evidence="5" type="primary">pxpB</name>
    <name evidence="5" type="ORF">E1B25_10185</name>
</gene>
<keyword evidence="6" id="KW-1185">Reference proteome</keyword>
<evidence type="ECO:0000313" key="5">
    <source>
        <dbReference type="EMBL" id="TDE38476.1"/>
    </source>
</evidence>
<dbReference type="SUPFAM" id="SSF160467">
    <property type="entry name" value="PH0987 N-terminal domain-like"/>
    <property type="match status" value="1"/>
</dbReference>
<dbReference type="Proteomes" id="UP000294662">
    <property type="component" value="Unassembled WGS sequence"/>
</dbReference>
<dbReference type="PANTHER" id="PTHR34698:SF2">
    <property type="entry name" value="5-OXOPROLINASE SUBUNIT B"/>
    <property type="match status" value="1"/>
</dbReference>
<dbReference type="Gene3D" id="3.30.1360.40">
    <property type="match status" value="1"/>
</dbReference>
<dbReference type="Gene3D" id="2.40.100.10">
    <property type="entry name" value="Cyclophilin-like"/>
    <property type="match status" value="1"/>
</dbReference>
<keyword evidence="2 5" id="KW-0378">Hydrolase</keyword>
<comment type="caution">
    <text evidence="5">The sequence shown here is derived from an EMBL/GenBank/DDBJ whole genome shotgun (WGS) entry which is preliminary data.</text>
</comment>
<keyword evidence="1" id="KW-0547">Nucleotide-binding</keyword>
<name>A0A4V2Z803_9RHOB</name>
<dbReference type="GO" id="GO:0005524">
    <property type="term" value="F:ATP binding"/>
    <property type="evidence" value="ECO:0007669"/>
    <property type="project" value="UniProtKB-KW"/>
</dbReference>
<dbReference type="Pfam" id="PF02682">
    <property type="entry name" value="CT_C_D"/>
    <property type="match status" value="1"/>
</dbReference>
<evidence type="ECO:0000256" key="2">
    <source>
        <dbReference type="ARBA" id="ARBA00022801"/>
    </source>
</evidence>